<comment type="caution">
    <text evidence="1">The sequence shown here is derived from an EMBL/GenBank/DDBJ whole genome shotgun (WGS) entry which is preliminary data.</text>
</comment>
<protein>
    <recommendedName>
        <fullName evidence="3">Toxin-antitoxin system YwqK family antitoxin</fullName>
    </recommendedName>
</protein>
<dbReference type="PROSITE" id="PS51257">
    <property type="entry name" value="PROKAR_LIPOPROTEIN"/>
    <property type="match status" value="1"/>
</dbReference>
<organism evidence="1 2">
    <name type="scientific">Candidatus Cetobacterium colombiensis</name>
    <dbReference type="NCBI Taxonomy" id="3073100"/>
    <lineage>
        <taxon>Bacteria</taxon>
        <taxon>Fusobacteriati</taxon>
        <taxon>Fusobacteriota</taxon>
        <taxon>Fusobacteriia</taxon>
        <taxon>Fusobacteriales</taxon>
        <taxon>Fusobacteriaceae</taxon>
        <taxon>Cetobacterium</taxon>
    </lineage>
</organism>
<name>A0ABU4WAM1_9FUSO</name>
<dbReference type="EMBL" id="JAVIKH010000011">
    <property type="protein sequence ID" value="MDX8336584.1"/>
    <property type="molecule type" value="Genomic_DNA"/>
</dbReference>
<dbReference type="Proteomes" id="UP001279681">
    <property type="component" value="Unassembled WGS sequence"/>
</dbReference>
<dbReference type="SUPFAM" id="SSF82185">
    <property type="entry name" value="Histone H3 K4-specific methyltransferase SET7/9 N-terminal domain"/>
    <property type="match status" value="1"/>
</dbReference>
<dbReference type="RefSeq" id="WP_320313970.1">
    <property type="nucleotide sequence ID" value="NZ_JAVIKH010000011.1"/>
</dbReference>
<sequence length="171" mass="19358">MKIINILILLMITFSGCSKEIDISNLAVGNNGLVYEKGESSPFSGTAILKKNDKFLTLWNYKNGKANGVCKNYYENGNLKFLGEFKNGLPNGTLKEYNNDGILILEENYSNGILNGEKKEFYGNGTLKSLETYKDDFLDGPRITYNNEGKPKIKEIYKFDEVLETIIWPEN</sequence>
<dbReference type="Gene3D" id="3.90.930.1">
    <property type="match status" value="1"/>
</dbReference>
<reference evidence="2" key="1">
    <citation type="submission" date="2023-07" db="EMBL/GenBank/DDBJ databases">
        <authorList>
            <person name="Colorado M.A."/>
            <person name="Villamil L.M."/>
            <person name="Melo J.F."/>
            <person name="Rodriguez J.A."/>
            <person name="Ruiz R.Y."/>
        </authorList>
    </citation>
    <scope>NUCLEOTIDE SEQUENCE [LARGE SCALE GENOMIC DNA]</scope>
    <source>
        <strain evidence="2">C33</strain>
    </source>
</reference>
<evidence type="ECO:0000313" key="1">
    <source>
        <dbReference type="EMBL" id="MDX8336584.1"/>
    </source>
</evidence>
<dbReference type="InterPro" id="IPR011652">
    <property type="entry name" value="MORN_2"/>
</dbReference>
<evidence type="ECO:0008006" key="3">
    <source>
        <dbReference type="Google" id="ProtNLM"/>
    </source>
</evidence>
<dbReference type="Pfam" id="PF07661">
    <property type="entry name" value="MORN_2"/>
    <property type="match status" value="3"/>
</dbReference>
<accession>A0ABU4WAM1</accession>
<gene>
    <name evidence="1" type="ORF">RFV38_08755</name>
</gene>
<evidence type="ECO:0000313" key="2">
    <source>
        <dbReference type="Proteomes" id="UP001279681"/>
    </source>
</evidence>
<keyword evidence="2" id="KW-1185">Reference proteome</keyword>
<proteinExistence type="predicted"/>